<reference evidence="2" key="1">
    <citation type="submission" date="2023-10" db="EMBL/GenBank/DDBJ databases">
        <title>Genome assembly of Pristionchus species.</title>
        <authorList>
            <person name="Yoshida K."/>
            <person name="Sommer R.J."/>
        </authorList>
    </citation>
    <scope>NUCLEOTIDE SEQUENCE</scope>
    <source>
        <strain evidence="2">RS5133</strain>
    </source>
</reference>
<dbReference type="EMBL" id="BTSY01000007">
    <property type="protein sequence ID" value="GMT36292.1"/>
    <property type="molecule type" value="Genomic_DNA"/>
</dbReference>
<comment type="caution">
    <text evidence="2">The sequence shown here is derived from an EMBL/GenBank/DDBJ whole genome shotgun (WGS) entry which is preliminary data.</text>
</comment>
<evidence type="ECO:0000256" key="1">
    <source>
        <dbReference type="SAM" id="MobiDB-lite"/>
    </source>
</evidence>
<sequence length="88" mass="10101">MGERREMSSLASNMGAQSVSYGRGMAIAALLRPLIRIDFDDDDDERKLAKSEMMEDDDEKRRDCRWRKEKNGGKRGGIPPHFLPFTIK</sequence>
<dbReference type="AlphaFoldDB" id="A0AAV5WW23"/>
<protein>
    <submittedName>
        <fullName evidence="2">Uncharacterized protein</fullName>
    </submittedName>
</protein>
<name>A0AAV5WW23_9BILA</name>
<organism evidence="2 3">
    <name type="scientific">Pristionchus fissidentatus</name>
    <dbReference type="NCBI Taxonomy" id="1538716"/>
    <lineage>
        <taxon>Eukaryota</taxon>
        <taxon>Metazoa</taxon>
        <taxon>Ecdysozoa</taxon>
        <taxon>Nematoda</taxon>
        <taxon>Chromadorea</taxon>
        <taxon>Rhabditida</taxon>
        <taxon>Rhabditina</taxon>
        <taxon>Diplogasteromorpha</taxon>
        <taxon>Diplogasteroidea</taxon>
        <taxon>Neodiplogasteridae</taxon>
        <taxon>Pristionchus</taxon>
    </lineage>
</organism>
<evidence type="ECO:0000313" key="2">
    <source>
        <dbReference type="EMBL" id="GMT36292.1"/>
    </source>
</evidence>
<feature type="non-terminal residue" evidence="2">
    <location>
        <position position="88"/>
    </location>
</feature>
<gene>
    <name evidence="2" type="ORF">PFISCL1PPCAC_27589</name>
</gene>
<proteinExistence type="predicted"/>
<feature type="region of interest" description="Disordered" evidence="1">
    <location>
        <begin position="69"/>
        <end position="88"/>
    </location>
</feature>
<accession>A0AAV5WW23</accession>
<keyword evidence="3" id="KW-1185">Reference proteome</keyword>
<evidence type="ECO:0000313" key="3">
    <source>
        <dbReference type="Proteomes" id="UP001432322"/>
    </source>
</evidence>
<dbReference type="Proteomes" id="UP001432322">
    <property type="component" value="Unassembled WGS sequence"/>
</dbReference>